<dbReference type="Pfam" id="PF02511">
    <property type="entry name" value="Thy1"/>
    <property type="match status" value="1"/>
</dbReference>
<dbReference type="InterPro" id="IPR036098">
    <property type="entry name" value="Thymidylate_synthase_ThyX_sf"/>
</dbReference>
<keyword evidence="2" id="KW-0808">Transferase</keyword>
<keyword evidence="2" id="KW-0614">Plasmid</keyword>
<dbReference type="SUPFAM" id="SSF69796">
    <property type="entry name" value="Thymidylate synthase-complementing protein Thy1"/>
    <property type="match status" value="1"/>
</dbReference>
<dbReference type="Gene3D" id="3.30.1360.170">
    <property type="match status" value="1"/>
</dbReference>
<accession>A0A7D5GQ36</accession>
<dbReference type="NCBIfam" id="TIGR02170">
    <property type="entry name" value="thyX"/>
    <property type="match status" value="1"/>
</dbReference>
<gene>
    <name evidence="2" type="primary">thyX</name>
    <name evidence="2" type="ORF">HUG10_21390</name>
</gene>
<dbReference type="InterPro" id="IPR003669">
    <property type="entry name" value="Thymidylate_synthase_ThyX"/>
</dbReference>
<evidence type="ECO:0000313" key="2">
    <source>
        <dbReference type="EMBL" id="QLG30144.1"/>
    </source>
</evidence>
<dbReference type="PROSITE" id="PS51331">
    <property type="entry name" value="THYX"/>
    <property type="match status" value="1"/>
</dbReference>
<keyword evidence="3" id="KW-1185">Reference proteome</keyword>
<dbReference type="RefSeq" id="WP_179171718.1">
    <property type="nucleotide sequence ID" value="NZ_CP058532.1"/>
</dbReference>
<dbReference type="PANTHER" id="PTHR34934:SF1">
    <property type="entry name" value="FLAVIN-DEPENDENT THYMIDYLATE SYNTHASE"/>
    <property type="match status" value="1"/>
</dbReference>
<name>A0A7D5GQ36_9EURY</name>
<dbReference type="GO" id="GO:0006231">
    <property type="term" value="P:dTMP biosynthetic process"/>
    <property type="evidence" value="ECO:0007669"/>
    <property type="project" value="UniProtKB-UniRule"/>
</dbReference>
<dbReference type="AlphaFoldDB" id="A0A7D5GQ36"/>
<dbReference type="EC" id="2.1.1.148" evidence="1"/>
<evidence type="ECO:0000313" key="3">
    <source>
        <dbReference type="Proteomes" id="UP000509750"/>
    </source>
</evidence>
<dbReference type="OrthoDB" id="18918at2157"/>
<organism evidence="2 3">
    <name type="scientific">Halorarum halophilum</name>
    <dbReference type="NCBI Taxonomy" id="2743090"/>
    <lineage>
        <taxon>Archaea</taxon>
        <taxon>Methanobacteriati</taxon>
        <taxon>Methanobacteriota</taxon>
        <taxon>Stenosarchaea group</taxon>
        <taxon>Halobacteria</taxon>
        <taxon>Halobacteriales</taxon>
        <taxon>Haloferacaceae</taxon>
        <taxon>Halorarum</taxon>
    </lineage>
</organism>
<dbReference type="GO" id="GO:0050797">
    <property type="term" value="F:thymidylate synthase (FAD) activity"/>
    <property type="evidence" value="ECO:0007669"/>
    <property type="project" value="UniProtKB-UniRule"/>
</dbReference>
<dbReference type="Proteomes" id="UP000509750">
    <property type="component" value="Plasmid unnamed3"/>
</dbReference>
<keyword evidence="2" id="KW-0489">Methyltransferase</keyword>
<dbReference type="GO" id="GO:0004799">
    <property type="term" value="F:thymidylate synthase activity"/>
    <property type="evidence" value="ECO:0007669"/>
    <property type="project" value="TreeGrafter"/>
</dbReference>
<reference evidence="2 3" key="1">
    <citation type="submission" date="2020-07" db="EMBL/GenBank/DDBJ databases">
        <title>Gai3-2, isolated from salt lake.</title>
        <authorList>
            <person name="Cui H."/>
            <person name="Shi X."/>
        </authorList>
    </citation>
    <scope>NUCLEOTIDE SEQUENCE [LARGE SCALE GENOMIC DNA]</scope>
    <source>
        <strain evidence="2 3">Gai3-2</strain>
        <plasmid evidence="2 3">unnamed3</plasmid>
    </source>
</reference>
<dbReference type="PANTHER" id="PTHR34934">
    <property type="entry name" value="FLAVIN-DEPENDENT THYMIDYLATE SYNTHASE"/>
    <property type="match status" value="1"/>
</dbReference>
<dbReference type="KEGG" id="halg:HUG10_21390"/>
<dbReference type="EMBL" id="CP058532">
    <property type="protein sequence ID" value="QLG30144.1"/>
    <property type="molecule type" value="Genomic_DNA"/>
</dbReference>
<dbReference type="GO" id="GO:0050660">
    <property type="term" value="F:flavin adenine dinucleotide binding"/>
    <property type="evidence" value="ECO:0007669"/>
    <property type="project" value="UniProtKB-UniRule"/>
</dbReference>
<protein>
    <recommendedName>
        <fullName evidence="1">FAD-dependent thymidylate synthase</fullName>
        <ecNumber evidence="1">2.1.1.148</ecNumber>
    </recommendedName>
</protein>
<dbReference type="GO" id="GO:0032259">
    <property type="term" value="P:methylation"/>
    <property type="evidence" value="ECO:0007669"/>
    <property type="project" value="UniProtKB-KW"/>
</dbReference>
<geneLocation type="plasmid" evidence="2 3">
    <name>unnamed3</name>
</geneLocation>
<proteinExistence type="predicted"/>
<dbReference type="GO" id="GO:0070402">
    <property type="term" value="F:NADPH binding"/>
    <property type="evidence" value="ECO:0007669"/>
    <property type="project" value="TreeGrafter"/>
</dbReference>
<evidence type="ECO:0000256" key="1">
    <source>
        <dbReference type="NCBIfam" id="TIGR02170"/>
    </source>
</evidence>
<dbReference type="CDD" id="cd20175">
    <property type="entry name" value="ThyX"/>
    <property type="match status" value="1"/>
</dbReference>
<sequence length="305" mass="34854">MSSVSVGRIDDRYTPEELVCVGARNDYRDEGVLEYEYAEIMDGASCNLDHLYDEASDAGQVVLVDDSIPPKAEGVVEKREKNGEDEYETHRYWVSDSGVRTRARQKTLLDHLMQGGHWGPFEHPACTIAIEGISRTAMAQLRTHRHFTFDVMSLRYVRVDTGELLETLDFEHDPKPFEDLFEYPEAFTADEVATRHGVEKVEATAEMRLRAVNHAYSQAADVYNELVDWKVPQEEARKILPMATKVNMVVSGNARAWMHLINIRGKANVQGEAREIVDGCFNECKQWMPYTFTRYDEMLPMPLTP</sequence>
<dbReference type="GeneID" id="56031445"/>